<proteinExistence type="evidence at transcript level"/>
<protein>
    <submittedName>
        <fullName evidence="1">Uncharacterized protein</fullName>
    </submittedName>
</protein>
<sequence>MAAPQAMEMESPQSYSPEARNTQLNNIRSLLTYLLQEFQNVQIADFVSSKTLDLDLSNSYAGVVSTVYNHIRKSANTNVVSRGNDYSDMQCTILGNVKTTSVLANGFKIKNPTVVWDFRLAGPLVDMLTAFKMVWDETRLSCSKFKYKRGSSSAVEKGIGSFGLSNVHLPLLTGITYKPERRTGLMRTLGPLTTALMLANEKKYPDKMANSLKESIKMLPMADYIISALKDADSAENCRSLLASMGDLLLIIGSRSTNKIYFPILFILFTTNDIDFSGKLGFLNYIGISHSLTWCKKSDGIAEDIAQVVFHSMFGTSCEDLGILSQITTNNSWKTRKELSSVFTKKTDKVKKFTPILFKYISKAASASQMKSMGTAQPMLSNKIVFSGSRKRNYSHAFLTYLETGNNQVSYGRDIYSLTNALIKLKEEYTKQIRNGTLSEAGTTKWLMISENNVTETDFVATESGSYFYS</sequence>
<reference evidence="1" key="2">
    <citation type="journal article" date="2014" name="BMC Genomics">
        <title>A genomic perspective to assessing quality of mass-reared SIT flies used in Mediterranean fruit fly (Ceratitis capitata) eradication in California.</title>
        <authorList>
            <person name="Calla B."/>
            <person name="Hall B."/>
            <person name="Hou S."/>
            <person name="Geib S.M."/>
        </authorList>
    </citation>
    <scope>NUCLEOTIDE SEQUENCE</scope>
</reference>
<accession>W8BV85</accession>
<organism evidence="1">
    <name type="scientific">Ceratitis capitata</name>
    <name type="common">Mediterranean fruit fly</name>
    <name type="synonym">Tephritis capitata</name>
    <dbReference type="NCBI Taxonomy" id="7213"/>
    <lineage>
        <taxon>Eukaryota</taxon>
        <taxon>Metazoa</taxon>
        <taxon>Ecdysozoa</taxon>
        <taxon>Arthropoda</taxon>
        <taxon>Hexapoda</taxon>
        <taxon>Insecta</taxon>
        <taxon>Pterygota</taxon>
        <taxon>Neoptera</taxon>
        <taxon>Endopterygota</taxon>
        <taxon>Diptera</taxon>
        <taxon>Brachycera</taxon>
        <taxon>Muscomorpha</taxon>
        <taxon>Tephritoidea</taxon>
        <taxon>Tephritidae</taxon>
        <taxon>Ceratitis</taxon>
        <taxon>Ceratitis</taxon>
    </lineage>
</organism>
<dbReference type="EMBL" id="GAMC01001305">
    <property type="protein sequence ID" value="JAC05251.1"/>
    <property type="molecule type" value="mRNA"/>
</dbReference>
<reference evidence="1" key="1">
    <citation type="submission" date="2013-07" db="EMBL/GenBank/DDBJ databases">
        <authorList>
            <person name="Geib S."/>
        </authorList>
    </citation>
    <scope>NUCLEOTIDE SEQUENCE</scope>
</reference>
<name>W8BV85_CERCA</name>
<dbReference type="AlphaFoldDB" id="W8BV85"/>
<evidence type="ECO:0000313" key="1">
    <source>
        <dbReference type="EMBL" id="JAC05251.1"/>
    </source>
</evidence>